<dbReference type="EMBL" id="UINC01019078">
    <property type="protein sequence ID" value="SVA80593.1"/>
    <property type="molecule type" value="Genomic_DNA"/>
</dbReference>
<dbReference type="Gene3D" id="2.160.20.10">
    <property type="entry name" value="Single-stranded right-handed beta-helix, Pectin lyase-like"/>
    <property type="match status" value="1"/>
</dbReference>
<gene>
    <name evidence="9" type="ORF">METZ01_LOCUS133447</name>
</gene>
<evidence type="ECO:0000256" key="2">
    <source>
        <dbReference type="ARBA" id="ARBA00004496"/>
    </source>
</evidence>
<dbReference type="NCBIfam" id="NF012200">
    <property type="entry name" value="choice_anch_D"/>
    <property type="match status" value="2"/>
</dbReference>
<evidence type="ECO:0000259" key="8">
    <source>
        <dbReference type="Pfam" id="PF22544"/>
    </source>
</evidence>
<keyword evidence="4" id="KW-0969">Cilium</keyword>
<keyword evidence="3" id="KW-0963">Cytoplasm</keyword>
<dbReference type="SUPFAM" id="SSF51126">
    <property type="entry name" value="Pectin lyase-like"/>
    <property type="match status" value="1"/>
</dbReference>
<feature type="non-terminal residue" evidence="9">
    <location>
        <position position="1"/>
    </location>
</feature>
<dbReference type="InterPro" id="IPR011050">
    <property type="entry name" value="Pectin_lyase_fold/virulence"/>
</dbReference>
<dbReference type="Pfam" id="PF22544">
    <property type="entry name" value="HYDIN_VesB_CFA65-like_Ig"/>
    <property type="match status" value="1"/>
</dbReference>
<evidence type="ECO:0000256" key="3">
    <source>
        <dbReference type="ARBA" id="ARBA00022490"/>
    </source>
</evidence>
<dbReference type="GO" id="GO:0005737">
    <property type="term" value="C:cytoplasm"/>
    <property type="evidence" value="ECO:0007669"/>
    <property type="project" value="UniProtKB-SubCell"/>
</dbReference>
<protein>
    <submittedName>
        <fullName evidence="9">Uncharacterized protein</fullName>
    </submittedName>
</protein>
<name>A0A381YVI5_9ZZZZ</name>
<evidence type="ECO:0000256" key="6">
    <source>
        <dbReference type="SAM" id="MobiDB-lite"/>
    </source>
</evidence>
<dbReference type="SUPFAM" id="SSF49265">
    <property type="entry name" value="Fibronectin type III"/>
    <property type="match status" value="1"/>
</dbReference>
<dbReference type="InterPro" id="IPR039448">
    <property type="entry name" value="Beta_helix"/>
</dbReference>
<reference evidence="9" key="1">
    <citation type="submission" date="2018-05" db="EMBL/GenBank/DDBJ databases">
        <authorList>
            <person name="Lanie J.A."/>
            <person name="Ng W.-L."/>
            <person name="Kazmierczak K.M."/>
            <person name="Andrzejewski T.M."/>
            <person name="Davidsen T.M."/>
            <person name="Wayne K.J."/>
            <person name="Tettelin H."/>
            <person name="Glass J.I."/>
            <person name="Rusch D."/>
            <person name="Podicherti R."/>
            <person name="Tsui H.-C.T."/>
            <person name="Winkler M.E."/>
        </authorList>
    </citation>
    <scope>NUCLEOTIDE SEQUENCE</scope>
</reference>
<dbReference type="InterPro" id="IPR036116">
    <property type="entry name" value="FN3_sf"/>
</dbReference>
<evidence type="ECO:0000256" key="1">
    <source>
        <dbReference type="ARBA" id="ARBA00004138"/>
    </source>
</evidence>
<evidence type="ECO:0000259" key="7">
    <source>
        <dbReference type="Pfam" id="PF13229"/>
    </source>
</evidence>
<feature type="compositionally biased region" description="Basic and acidic residues" evidence="6">
    <location>
        <begin position="645"/>
        <end position="655"/>
    </location>
</feature>
<dbReference type="Gene3D" id="2.60.40.10">
    <property type="entry name" value="Immunoglobulins"/>
    <property type="match status" value="4"/>
</dbReference>
<comment type="subcellular location">
    <subcellularLocation>
        <location evidence="1">Cell projection</location>
        <location evidence="1">Cilium</location>
    </subcellularLocation>
    <subcellularLocation>
        <location evidence="2">Cytoplasm</location>
    </subcellularLocation>
</comment>
<keyword evidence="5" id="KW-0966">Cell projection</keyword>
<evidence type="ECO:0000256" key="5">
    <source>
        <dbReference type="ARBA" id="ARBA00023273"/>
    </source>
</evidence>
<dbReference type="InterPro" id="IPR013783">
    <property type="entry name" value="Ig-like_fold"/>
</dbReference>
<proteinExistence type="predicted"/>
<feature type="domain" description="Right handed beta helix" evidence="7">
    <location>
        <begin position="274"/>
        <end position="392"/>
    </location>
</feature>
<organism evidence="9">
    <name type="scientific">marine metagenome</name>
    <dbReference type="NCBI Taxonomy" id="408172"/>
    <lineage>
        <taxon>unclassified sequences</taxon>
        <taxon>metagenomes</taxon>
        <taxon>ecological metagenomes</taxon>
    </lineage>
</organism>
<dbReference type="GO" id="GO:0005929">
    <property type="term" value="C:cilium"/>
    <property type="evidence" value="ECO:0007669"/>
    <property type="project" value="UniProtKB-SubCell"/>
</dbReference>
<feature type="non-terminal residue" evidence="9">
    <location>
        <position position="1472"/>
    </location>
</feature>
<dbReference type="InterPro" id="IPR053879">
    <property type="entry name" value="HYDIN_VesB_CFA65-like_Ig"/>
</dbReference>
<dbReference type="Pfam" id="PF13229">
    <property type="entry name" value="Beta_helix"/>
    <property type="match status" value="1"/>
</dbReference>
<evidence type="ECO:0000256" key="4">
    <source>
        <dbReference type="ARBA" id="ARBA00023069"/>
    </source>
</evidence>
<dbReference type="InterPro" id="IPR012334">
    <property type="entry name" value="Pectin_lyas_fold"/>
</dbReference>
<accession>A0A381YVI5</accession>
<feature type="domain" description="HYDIN/VesB/CFA65-like Ig-like" evidence="8">
    <location>
        <begin position="3"/>
        <end position="89"/>
    </location>
</feature>
<feature type="region of interest" description="Disordered" evidence="6">
    <location>
        <begin position="639"/>
        <end position="659"/>
    </location>
</feature>
<evidence type="ECO:0000313" key="9">
    <source>
        <dbReference type="EMBL" id="SVA80593.1"/>
    </source>
</evidence>
<sequence length="1472" mass="154672">IVLSDSVFSFGGAVEGNELVNTLNISNTGVRPLTISTISSTLAEFTVSAGSAVVPIGDTLALLITFTPTGPGLYQDTLLIVSDDPVRPNTRVPLEAFGISEAADITIASATSDSLATFGFPLTRIGSPRTTTFSVSNIGAEALEIDEITFTGDVNGFTVDQSSIYLELYDTVWVEVTFDPPVNGPYAATLGFSSNDPDETQYNIAFTGTGSQYIIFEVPNEITTIQAALDTALAGDTVNVAAGTYGGELVFPANDLVLRGSSQETTILNGGDSSVVLTVNSGQTSASIISGFTIRGGLGTNGGGVVVDNGASPVFDQIIFYDNGATQGAAIYVNSFSNPTISRSTFVVNSASSGQGGGIAVAGGSSVTVTSSIFWANTGTAVEVLSGSADITYSIVEGGDAGTGNLDQNPLFVNPGTGDFHIQWGSPAIDSGDPASPPDPDGTLADMGALYYDQTLQPPNAPTGLSFTAAIDHVTLSWTANQEADLVSYIIYSGLSAETLDSVSLVLAPNTTYEDFTIDPAVPVYYQVAAVDTGALMGNRSTVLEVSYPAIATSSESVGFGSVRFLQSVEQIIHFYNHGSLELNIDSIFVQADVGFSVSTGGLVLQTGTPAGGTSMLPITPLTPGRSTGDINQDKPLSFNPGKENAPETHSRAREGFTINPGDSMEITITFTSADTGSFATNLVAQSDDPITNVLNVALTAHAVAPGIELVRTMSVVSYLNNDITFDVAVQNPGGYPLDYTVTAEADHFGFEWLAINQGTGQVPGYTTGTLTVNVTNTANLDAAGYQGYLYFNTNASGNPDVMVPTDTIDVYMTLLADGSQISDGDVTVPSGNAPIINVVDDGGTDMGLMLDFINSSGGSITVTRIDAQPPVDASTAFTDPSGTITNPIYARRYYEINATVSGSFAVDIGFDYATLAGILDPATLRLAKRTLNAGTGEEWTIIPSASTTLNETDGLVVASNQTGFSQWTILSNVGENTFVDMQAPTVASTSVNPTQPGILEDVTVTATINDETGISSATLYYTSGGSAVFASTAMSGTGSAWSALIPGAEVSRNGIIYYISATDPLAYNALSDTFGVAVTFPAGDLTTSSVSNSGYSGGLPIDKWRLLAVPAVLSTATVAGVIGDELGAQSSATWRIFRYDQNTSTYKENPNNFTPGESYWIYQRVEDNLVLTAPGGETGSMDGTNLTIVPGWNLISSPYPFLVDAALNQTLFYGPLTYGVSGESWTDVQTELIPWSGYALYNRTANNQTVTLNPIASTSGTLARTVQKEGWLMNLAVSAGVYADQFNQLGRIIGAEDGLDYFDNPELLPPGEYLSLTFALPEYGGKTAFTSDLRSPGNDAAVWTANIRAKGLSETATLSWTQLQSFERNEAVRIIDRQTRTVVDPLSVSNLFLGHINERFPRVLDLVVGDPVQVEKLVKEILASLPEEFSLKQNYPNPFNPVTTIQFGLPQPSNVRLTIVNILGQEVTELV</sequence>